<accession>A0ACC4APT2</accession>
<sequence length="136" mass="15404">MGEMAQTDLCSQIDIFEPYCLANNCVIACDIYLSLTRVEHNLNALSSYDKGAHMFLPSYVMRIYGAKQQREAVKRASRKQLQAVFEALDTLGNTRWRVNKRVLSVVDRIWSNGRCLADLVDHSDASIISNFPQCSL</sequence>
<dbReference type="EMBL" id="RCHU02000017">
    <property type="protein sequence ID" value="KAL3568181.1"/>
    <property type="molecule type" value="Genomic_DNA"/>
</dbReference>
<name>A0ACC4APT2_POPAL</name>
<evidence type="ECO:0000313" key="2">
    <source>
        <dbReference type="Proteomes" id="UP000309997"/>
    </source>
</evidence>
<keyword evidence="2" id="KW-1185">Reference proteome</keyword>
<gene>
    <name evidence="1" type="ORF">D5086_030832</name>
</gene>
<evidence type="ECO:0000313" key="1">
    <source>
        <dbReference type="EMBL" id="KAL3568181.1"/>
    </source>
</evidence>
<reference evidence="1 2" key="1">
    <citation type="journal article" date="2024" name="Plant Biotechnol. J.">
        <title>Genome and CRISPR/Cas9 system of a widespread forest tree (Populus alba) in the world.</title>
        <authorList>
            <person name="Liu Y.J."/>
            <person name="Jiang P.F."/>
            <person name="Han X.M."/>
            <person name="Li X.Y."/>
            <person name="Wang H.M."/>
            <person name="Wang Y.J."/>
            <person name="Wang X.X."/>
            <person name="Zeng Q.Y."/>
        </authorList>
    </citation>
    <scope>NUCLEOTIDE SEQUENCE [LARGE SCALE GENOMIC DNA]</scope>
    <source>
        <strain evidence="2">cv. PAL-ZL1</strain>
    </source>
</reference>
<proteinExistence type="predicted"/>
<organism evidence="1 2">
    <name type="scientific">Populus alba</name>
    <name type="common">White poplar</name>
    <dbReference type="NCBI Taxonomy" id="43335"/>
    <lineage>
        <taxon>Eukaryota</taxon>
        <taxon>Viridiplantae</taxon>
        <taxon>Streptophyta</taxon>
        <taxon>Embryophyta</taxon>
        <taxon>Tracheophyta</taxon>
        <taxon>Spermatophyta</taxon>
        <taxon>Magnoliopsida</taxon>
        <taxon>eudicotyledons</taxon>
        <taxon>Gunneridae</taxon>
        <taxon>Pentapetalae</taxon>
        <taxon>rosids</taxon>
        <taxon>fabids</taxon>
        <taxon>Malpighiales</taxon>
        <taxon>Salicaceae</taxon>
        <taxon>Saliceae</taxon>
        <taxon>Populus</taxon>
    </lineage>
</organism>
<comment type="caution">
    <text evidence="1">The sequence shown here is derived from an EMBL/GenBank/DDBJ whole genome shotgun (WGS) entry which is preliminary data.</text>
</comment>
<dbReference type="Proteomes" id="UP000309997">
    <property type="component" value="Unassembled WGS sequence"/>
</dbReference>
<protein>
    <submittedName>
        <fullName evidence="1">Uncharacterized protein</fullName>
    </submittedName>
</protein>